<keyword evidence="2" id="KW-1185">Reference proteome</keyword>
<reference evidence="1 2" key="1">
    <citation type="submission" date="2018-11" db="EMBL/GenBank/DDBJ databases">
        <authorList>
            <consortium name="Pathogen Informatics"/>
        </authorList>
    </citation>
    <scope>NUCLEOTIDE SEQUENCE [LARGE SCALE GENOMIC DNA]</scope>
    <source>
        <strain>Denwood</strain>
        <strain evidence="2">Zambia</strain>
    </source>
</reference>
<name>A0A3P8H7Z0_9TREM</name>
<accession>A0A3P8H7Z0</accession>
<organism evidence="1 2">
    <name type="scientific">Schistosoma mattheei</name>
    <dbReference type="NCBI Taxonomy" id="31246"/>
    <lineage>
        <taxon>Eukaryota</taxon>
        <taxon>Metazoa</taxon>
        <taxon>Spiralia</taxon>
        <taxon>Lophotrochozoa</taxon>
        <taxon>Platyhelminthes</taxon>
        <taxon>Trematoda</taxon>
        <taxon>Digenea</taxon>
        <taxon>Strigeidida</taxon>
        <taxon>Schistosomatoidea</taxon>
        <taxon>Schistosomatidae</taxon>
        <taxon>Schistosoma</taxon>
    </lineage>
</organism>
<gene>
    <name evidence="1" type="ORF">SMTD_LOCUS19014</name>
</gene>
<sequence length="85" mass="9645">MKSTSNTEEIIKQTKQPYLIDSITSNISTMSISKSDSDFHSDDNKINTQMDMIGSAYSDQAAEINYRSFSKYAKISKLFSINYLL</sequence>
<dbReference type="Proteomes" id="UP000269396">
    <property type="component" value="Unassembled WGS sequence"/>
</dbReference>
<dbReference type="EMBL" id="UZAL01041520">
    <property type="protein sequence ID" value="VDP78634.1"/>
    <property type="molecule type" value="Genomic_DNA"/>
</dbReference>
<proteinExistence type="predicted"/>
<evidence type="ECO:0000313" key="1">
    <source>
        <dbReference type="EMBL" id="VDP78634.1"/>
    </source>
</evidence>
<dbReference type="AlphaFoldDB" id="A0A3P8H7Z0"/>
<protein>
    <submittedName>
        <fullName evidence="1">Uncharacterized protein</fullName>
    </submittedName>
</protein>
<evidence type="ECO:0000313" key="2">
    <source>
        <dbReference type="Proteomes" id="UP000269396"/>
    </source>
</evidence>